<organism evidence="2 3">
    <name type="scientific">Persicobacter psychrovividus</name>
    <dbReference type="NCBI Taxonomy" id="387638"/>
    <lineage>
        <taxon>Bacteria</taxon>
        <taxon>Pseudomonadati</taxon>
        <taxon>Bacteroidota</taxon>
        <taxon>Cytophagia</taxon>
        <taxon>Cytophagales</taxon>
        <taxon>Persicobacteraceae</taxon>
        <taxon>Persicobacter</taxon>
    </lineage>
</organism>
<keyword evidence="1" id="KW-0472">Membrane</keyword>
<keyword evidence="1" id="KW-1133">Transmembrane helix</keyword>
<protein>
    <submittedName>
        <fullName evidence="2">Uncharacterized protein</fullName>
    </submittedName>
</protein>
<dbReference type="Proteomes" id="UP001354989">
    <property type="component" value="Chromosome"/>
</dbReference>
<dbReference type="RefSeq" id="WP_338397706.1">
    <property type="nucleotide sequence ID" value="NZ_AP025292.1"/>
</dbReference>
<evidence type="ECO:0000313" key="3">
    <source>
        <dbReference type="Proteomes" id="UP001354989"/>
    </source>
</evidence>
<sequence length="116" mass="12699">MKGLLQFACSIFLTGIASLYFPFWVIVPATATVAFIFNSKNSFLYGFFSILLLWVAFAAWLDYDNQQMLSAKIAELLQIPASMKLFLVLITGVFGGVLGGFGAATGGSLRKIFVQR</sequence>
<accession>A0ABM7VC42</accession>
<dbReference type="EMBL" id="AP025292">
    <property type="protein sequence ID" value="BDC98497.1"/>
    <property type="molecule type" value="Genomic_DNA"/>
</dbReference>
<reference evidence="2 3" key="1">
    <citation type="submission" date="2021-12" db="EMBL/GenBank/DDBJ databases">
        <title>Genome sequencing of bacteria with rrn-lacking chromosome and rrn-plasmid.</title>
        <authorList>
            <person name="Anda M."/>
            <person name="Iwasaki W."/>
        </authorList>
    </citation>
    <scope>NUCLEOTIDE SEQUENCE [LARGE SCALE GENOMIC DNA]</scope>
    <source>
        <strain evidence="2 3">NBRC 101262</strain>
    </source>
</reference>
<gene>
    <name evidence="2" type="ORF">PEPS_07780</name>
</gene>
<evidence type="ECO:0000313" key="2">
    <source>
        <dbReference type="EMBL" id="BDC98497.1"/>
    </source>
</evidence>
<name>A0ABM7VC42_9BACT</name>
<proteinExistence type="predicted"/>
<evidence type="ECO:0000256" key="1">
    <source>
        <dbReference type="SAM" id="Phobius"/>
    </source>
</evidence>
<feature type="transmembrane region" description="Helical" evidence="1">
    <location>
        <begin position="12"/>
        <end position="37"/>
    </location>
</feature>
<feature type="transmembrane region" description="Helical" evidence="1">
    <location>
        <begin position="43"/>
        <end position="63"/>
    </location>
</feature>
<keyword evidence="3" id="KW-1185">Reference proteome</keyword>
<keyword evidence="1" id="KW-0812">Transmembrane</keyword>
<feature type="transmembrane region" description="Helical" evidence="1">
    <location>
        <begin position="84"/>
        <end position="104"/>
    </location>
</feature>